<dbReference type="Proteomes" id="UP001151699">
    <property type="component" value="Chromosome C"/>
</dbReference>
<gene>
    <name evidence="1" type="ORF">Bhyg_13821</name>
</gene>
<dbReference type="EMBL" id="WJQU01000004">
    <property type="protein sequence ID" value="KAJ6635236.1"/>
    <property type="molecule type" value="Genomic_DNA"/>
</dbReference>
<comment type="caution">
    <text evidence="1">The sequence shown here is derived from an EMBL/GenBank/DDBJ whole genome shotgun (WGS) entry which is preliminary data.</text>
</comment>
<accession>A0A9Q0MP21</accession>
<name>A0A9Q0MP21_9DIPT</name>
<evidence type="ECO:0000313" key="2">
    <source>
        <dbReference type="Proteomes" id="UP001151699"/>
    </source>
</evidence>
<sequence length="92" mass="10738">MKSLRDDAILRKKHRTQQTSDFQYSGFGIQFAYQTTVLNNNNLTTAISEYVCQSNIKLPMKDVWWKKEISKKFPPEISRLKIMGQSLVGPYH</sequence>
<dbReference type="AlphaFoldDB" id="A0A9Q0MP21"/>
<organism evidence="1 2">
    <name type="scientific">Pseudolycoriella hygida</name>
    <dbReference type="NCBI Taxonomy" id="35572"/>
    <lineage>
        <taxon>Eukaryota</taxon>
        <taxon>Metazoa</taxon>
        <taxon>Ecdysozoa</taxon>
        <taxon>Arthropoda</taxon>
        <taxon>Hexapoda</taxon>
        <taxon>Insecta</taxon>
        <taxon>Pterygota</taxon>
        <taxon>Neoptera</taxon>
        <taxon>Endopterygota</taxon>
        <taxon>Diptera</taxon>
        <taxon>Nematocera</taxon>
        <taxon>Sciaroidea</taxon>
        <taxon>Sciaridae</taxon>
        <taxon>Pseudolycoriella</taxon>
    </lineage>
</organism>
<proteinExistence type="predicted"/>
<reference evidence="1" key="1">
    <citation type="submission" date="2022-07" db="EMBL/GenBank/DDBJ databases">
        <authorList>
            <person name="Trinca V."/>
            <person name="Uliana J.V.C."/>
            <person name="Torres T.T."/>
            <person name="Ward R.J."/>
            <person name="Monesi N."/>
        </authorList>
    </citation>
    <scope>NUCLEOTIDE SEQUENCE</scope>
    <source>
        <strain evidence="1">HSMRA1968</strain>
        <tissue evidence="1">Whole embryos</tissue>
    </source>
</reference>
<protein>
    <submittedName>
        <fullName evidence="1">Uncharacterized protein</fullName>
    </submittedName>
</protein>
<keyword evidence="2" id="KW-1185">Reference proteome</keyword>
<evidence type="ECO:0000313" key="1">
    <source>
        <dbReference type="EMBL" id="KAJ6635236.1"/>
    </source>
</evidence>